<dbReference type="EMBL" id="QWLN02005979">
    <property type="protein sequence ID" value="TEA36613.1"/>
    <property type="molecule type" value="Genomic_DNA"/>
</dbReference>
<organism evidence="2 3">
    <name type="scientific">Sousa chinensis</name>
    <name type="common">Indo-pacific humpbacked dolphin</name>
    <name type="synonym">Steno chinensis</name>
    <dbReference type="NCBI Taxonomy" id="103600"/>
    <lineage>
        <taxon>Eukaryota</taxon>
        <taxon>Metazoa</taxon>
        <taxon>Chordata</taxon>
        <taxon>Craniata</taxon>
        <taxon>Vertebrata</taxon>
        <taxon>Euteleostomi</taxon>
        <taxon>Mammalia</taxon>
        <taxon>Eutheria</taxon>
        <taxon>Laurasiatheria</taxon>
        <taxon>Artiodactyla</taxon>
        <taxon>Whippomorpha</taxon>
        <taxon>Cetacea</taxon>
        <taxon>Odontoceti</taxon>
        <taxon>Delphinidae</taxon>
        <taxon>Sousa</taxon>
    </lineage>
</organism>
<proteinExistence type="predicted"/>
<reference evidence="2 3" key="1">
    <citation type="journal article" date="2018" name="Genomics">
        <title>Molecular footprints of inshore aquatic adaptation in Indo-Pacific humpback dolphin (Sousa chinensis).</title>
        <authorList>
            <person name="Ming Y."/>
            <person name="Jian J."/>
            <person name="Yu F."/>
            <person name="Yu X."/>
            <person name="Wang J."/>
            <person name="Liu W."/>
        </authorList>
    </citation>
    <scope>NUCLEOTIDE SEQUENCE [LARGE SCALE GENOMIC DNA]</scope>
    <source>
        <strain evidence="2">MY-2018</strain>
        <tissue evidence="2">Skin</tissue>
    </source>
</reference>
<dbReference type="Gene3D" id="2.20.25.100">
    <property type="entry name" value="Zn-binding ribosomal proteins"/>
    <property type="match status" value="1"/>
</dbReference>
<feature type="non-terminal residue" evidence="2">
    <location>
        <position position="55"/>
    </location>
</feature>
<sequence>MLLMKDLLHPSPEEKKKTQTKLLVQSPTPVSGCEMLGCYEITRYWASLVAQWLRV</sequence>
<dbReference type="Proteomes" id="UP000295264">
    <property type="component" value="Unassembled WGS sequence"/>
</dbReference>
<evidence type="ECO:0000313" key="3">
    <source>
        <dbReference type="Proteomes" id="UP000295264"/>
    </source>
</evidence>
<evidence type="ECO:0000313" key="2">
    <source>
        <dbReference type="EMBL" id="TEA36613.1"/>
    </source>
</evidence>
<feature type="compositionally biased region" description="Basic and acidic residues" evidence="1">
    <location>
        <begin position="1"/>
        <end position="17"/>
    </location>
</feature>
<protein>
    <submittedName>
        <fullName evidence="2">Uncharacterized protein</fullName>
    </submittedName>
</protein>
<evidence type="ECO:0000256" key="1">
    <source>
        <dbReference type="SAM" id="MobiDB-lite"/>
    </source>
</evidence>
<feature type="region of interest" description="Disordered" evidence="1">
    <location>
        <begin position="1"/>
        <end position="23"/>
    </location>
</feature>
<gene>
    <name evidence="2" type="ORF">DBR06_SOUSAS12210013</name>
</gene>
<name>A0A484GLP4_SOUCH</name>
<accession>A0A484GLP4</accession>
<keyword evidence="3" id="KW-1185">Reference proteome</keyword>
<dbReference type="AlphaFoldDB" id="A0A484GLP4"/>
<comment type="caution">
    <text evidence="2">The sequence shown here is derived from an EMBL/GenBank/DDBJ whole genome shotgun (WGS) entry which is preliminary data.</text>
</comment>
<dbReference type="InterPro" id="IPR023407">
    <property type="entry name" value="Ribosomal_eS27_Zn-bd_dom_sf"/>
</dbReference>